<proteinExistence type="inferred from homology"/>
<evidence type="ECO:0000313" key="11">
    <source>
        <dbReference type="EMBL" id="MPM82028.1"/>
    </source>
</evidence>
<dbReference type="InterPro" id="IPR018461">
    <property type="entry name" value="Na/H_Antiport_NhaC-like_C"/>
</dbReference>
<dbReference type="AlphaFoldDB" id="A0A645CYU7"/>
<gene>
    <name evidence="11" type="primary">nhaC_7</name>
    <name evidence="11" type="ORF">SDC9_129086</name>
</gene>
<evidence type="ECO:0000256" key="9">
    <source>
        <dbReference type="SAM" id="Phobius"/>
    </source>
</evidence>
<protein>
    <submittedName>
        <fullName evidence="11">Na(+)/H(+) antiporter NhaC</fullName>
    </submittedName>
</protein>
<sequence>MLNTVWLIVCAMCFGGAMTASGMLGSITSVFVRFMKRRTGMVASTVCSGIFLNITTADQYISIILTGNMFGNIYKKKGYESRLLSRTTEDAVTVTSVLIPWNTCGMTQATILNVATLAYLPYCFFNIISPLMSIFIAATGYKIVKKEA</sequence>
<comment type="subcellular location">
    <subcellularLocation>
        <location evidence="1">Cell membrane</location>
        <topology evidence="1">Multi-pass membrane protein</topology>
    </subcellularLocation>
</comment>
<feature type="transmembrane region" description="Helical" evidence="9">
    <location>
        <begin position="39"/>
        <end position="61"/>
    </location>
</feature>
<feature type="domain" description="Na+/H+ antiporter NhaC-like C-terminal" evidence="10">
    <location>
        <begin position="1"/>
        <end position="140"/>
    </location>
</feature>
<reference evidence="11" key="1">
    <citation type="submission" date="2019-08" db="EMBL/GenBank/DDBJ databases">
        <authorList>
            <person name="Kucharzyk K."/>
            <person name="Murdoch R.W."/>
            <person name="Higgins S."/>
            <person name="Loffler F."/>
        </authorList>
    </citation>
    <scope>NUCLEOTIDE SEQUENCE</scope>
</reference>
<dbReference type="Pfam" id="PF03553">
    <property type="entry name" value="Na_H_antiporter"/>
    <property type="match status" value="1"/>
</dbReference>
<feature type="transmembrane region" description="Helical" evidence="9">
    <location>
        <begin position="6"/>
        <end position="32"/>
    </location>
</feature>
<evidence type="ECO:0000256" key="3">
    <source>
        <dbReference type="ARBA" id="ARBA00022449"/>
    </source>
</evidence>
<dbReference type="GO" id="GO:0015297">
    <property type="term" value="F:antiporter activity"/>
    <property type="evidence" value="ECO:0007669"/>
    <property type="project" value="UniProtKB-KW"/>
</dbReference>
<accession>A0A645CYU7</accession>
<evidence type="ECO:0000256" key="5">
    <source>
        <dbReference type="ARBA" id="ARBA00022692"/>
    </source>
</evidence>
<dbReference type="PANTHER" id="PTHR33451">
    <property type="entry name" value="MALATE-2H(+)/NA(+)-LACTATE ANTIPORTER"/>
    <property type="match status" value="1"/>
</dbReference>
<organism evidence="11">
    <name type="scientific">bioreactor metagenome</name>
    <dbReference type="NCBI Taxonomy" id="1076179"/>
    <lineage>
        <taxon>unclassified sequences</taxon>
        <taxon>metagenomes</taxon>
        <taxon>ecological metagenomes</taxon>
    </lineage>
</organism>
<evidence type="ECO:0000256" key="1">
    <source>
        <dbReference type="ARBA" id="ARBA00004651"/>
    </source>
</evidence>
<keyword evidence="4" id="KW-1003">Cell membrane</keyword>
<dbReference type="GO" id="GO:0005886">
    <property type="term" value="C:plasma membrane"/>
    <property type="evidence" value="ECO:0007669"/>
    <property type="project" value="UniProtKB-SubCell"/>
</dbReference>
<feature type="transmembrane region" description="Helical" evidence="9">
    <location>
        <begin position="119"/>
        <end position="144"/>
    </location>
</feature>
<dbReference type="PANTHER" id="PTHR33451:SF3">
    <property type="entry name" value="MALATE-2H(+)_NA(+)-LACTATE ANTIPORTER"/>
    <property type="match status" value="1"/>
</dbReference>
<evidence type="ECO:0000256" key="4">
    <source>
        <dbReference type="ARBA" id="ARBA00022475"/>
    </source>
</evidence>
<evidence type="ECO:0000256" key="2">
    <source>
        <dbReference type="ARBA" id="ARBA00022448"/>
    </source>
</evidence>
<keyword evidence="7 9" id="KW-0472">Membrane</keyword>
<evidence type="ECO:0000259" key="10">
    <source>
        <dbReference type="Pfam" id="PF03553"/>
    </source>
</evidence>
<evidence type="ECO:0000256" key="6">
    <source>
        <dbReference type="ARBA" id="ARBA00022989"/>
    </source>
</evidence>
<keyword evidence="3" id="KW-0050">Antiport</keyword>
<evidence type="ECO:0000256" key="7">
    <source>
        <dbReference type="ARBA" id="ARBA00023136"/>
    </source>
</evidence>
<comment type="similarity">
    <text evidence="8">Belongs to the NhaC Na(+)/H(+) (TC 2.A.35) antiporter family.</text>
</comment>
<keyword evidence="2" id="KW-0813">Transport</keyword>
<keyword evidence="5 9" id="KW-0812">Transmembrane</keyword>
<dbReference type="EMBL" id="VSSQ01031219">
    <property type="protein sequence ID" value="MPM82028.1"/>
    <property type="molecule type" value="Genomic_DNA"/>
</dbReference>
<evidence type="ECO:0000256" key="8">
    <source>
        <dbReference type="ARBA" id="ARBA00038435"/>
    </source>
</evidence>
<name>A0A645CYU7_9ZZZZ</name>
<comment type="caution">
    <text evidence="11">The sequence shown here is derived from an EMBL/GenBank/DDBJ whole genome shotgun (WGS) entry which is preliminary data.</text>
</comment>
<dbReference type="InterPro" id="IPR052180">
    <property type="entry name" value="NhaC_Na-H+_Antiporter"/>
</dbReference>
<keyword evidence="6 9" id="KW-1133">Transmembrane helix</keyword>